<dbReference type="GO" id="GO:0005524">
    <property type="term" value="F:ATP binding"/>
    <property type="evidence" value="ECO:0007669"/>
    <property type="project" value="UniProtKB-KW"/>
</dbReference>
<name>A0A8X8YPL8_SALSN</name>
<evidence type="ECO:0000256" key="1">
    <source>
        <dbReference type="ARBA" id="ARBA00022741"/>
    </source>
</evidence>
<gene>
    <name evidence="4" type="ORF">SASPL_101567</name>
    <name evidence="5" type="ORF">SASPL_101571</name>
</gene>
<keyword evidence="3" id="KW-0648">Protein biosynthesis</keyword>
<sequence>MEMVAELWEENIRAEFVPLRDQYEYASDHNNICLVVITDTGVFQKGSVQVRHLELKREKEIGRENLVKYLYGYSI</sequence>
<dbReference type="EMBL" id="PNBA02000001">
    <property type="protein sequence ID" value="KAG6436669.1"/>
    <property type="molecule type" value="Genomic_DNA"/>
</dbReference>
<evidence type="ECO:0000313" key="5">
    <source>
        <dbReference type="EMBL" id="KAG6436669.1"/>
    </source>
</evidence>
<evidence type="ECO:0000313" key="4">
    <source>
        <dbReference type="EMBL" id="KAG6436665.1"/>
    </source>
</evidence>
<comment type="caution">
    <text evidence="4">The sequence shown here is derived from an EMBL/GenBank/DDBJ whole genome shotgun (WGS) entry which is preliminary data.</text>
</comment>
<dbReference type="GO" id="GO:0003723">
    <property type="term" value="F:RNA binding"/>
    <property type="evidence" value="ECO:0007669"/>
    <property type="project" value="TreeGrafter"/>
</dbReference>
<dbReference type="Gene3D" id="3.40.50.800">
    <property type="entry name" value="Anticodon-binding domain"/>
    <property type="match status" value="1"/>
</dbReference>
<protein>
    <submittedName>
        <fullName evidence="4">Uncharacterized protein</fullName>
    </submittedName>
</protein>
<reference evidence="4" key="2">
    <citation type="submission" date="2020-08" db="EMBL/GenBank/DDBJ databases">
        <title>Plant Genome Project.</title>
        <authorList>
            <person name="Zhang R.-G."/>
        </authorList>
    </citation>
    <scope>NUCLEOTIDE SEQUENCE</scope>
    <source>
        <strain evidence="4">Huo1</strain>
        <tissue evidence="4">Leaf</tissue>
    </source>
</reference>
<dbReference type="GO" id="GO:0005829">
    <property type="term" value="C:cytosol"/>
    <property type="evidence" value="ECO:0007669"/>
    <property type="project" value="TreeGrafter"/>
</dbReference>
<keyword evidence="2" id="KW-0067">ATP-binding</keyword>
<dbReference type="PANTHER" id="PTHR11476">
    <property type="entry name" value="HISTIDYL-TRNA SYNTHETASE"/>
    <property type="match status" value="1"/>
</dbReference>
<dbReference type="FunFam" id="3.40.50.800:FF:000012">
    <property type="entry name" value="Histidine--tRNA ligase, cytoplasmic"/>
    <property type="match status" value="1"/>
</dbReference>
<reference evidence="4" key="1">
    <citation type="submission" date="2018-01" db="EMBL/GenBank/DDBJ databases">
        <authorList>
            <person name="Mao J.F."/>
        </authorList>
    </citation>
    <scope>NUCLEOTIDE SEQUENCE</scope>
    <source>
        <strain evidence="4">Huo1</strain>
        <tissue evidence="4">Leaf</tissue>
    </source>
</reference>
<proteinExistence type="predicted"/>
<dbReference type="SUPFAM" id="SSF52954">
    <property type="entry name" value="Class II aaRS ABD-related"/>
    <property type="match status" value="1"/>
</dbReference>
<dbReference type="GO" id="GO:0005739">
    <property type="term" value="C:mitochondrion"/>
    <property type="evidence" value="ECO:0007669"/>
    <property type="project" value="TreeGrafter"/>
</dbReference>
<evidence type="ECO:0000313" key="6">
    <source>
        <dbReference type="Proteomes" id="UP000298416"/>
    </source>
</evidence>
<dbReference type="GO" id="GO:0032543">
    <property type="term" value="P:mitochondrial translation"/>
    <property type="evidence" value="ECO:0007669"/>
    <property type="project" value="TreeGrafter"/>
</dbReference>
<organism evidence="4">
    <name type="scientific">Salvia splendens</name>
    <name type="common">Scarlet sage</name>
    <dbReference type="NCBI Taxonomy" id="180675"/>
    <lineage>
        <taxon>Eukaryota</taxon>
        <taxon>Viridiplantae</taxon>
        <taxon>Streptophyta</taxon>
        <taxon>Embryophyta</taxon>
        <taxon>Tracheophyta</taxon>
        <taxon>Spermatophyta</taxon>
        <taxon>Magnoliopsida</taxon>
        <taxon>eudicotyledons</taxon>
        <taxon>Gunneridae</taxon>
        <taxon>Pentapetalae</taxon>
        <taxon>asterids</taxon>
        <taxon>lamiids</taxon>
        <taxon>Lamiales</taxon>
        <taxon>Lamiaceae</taxon>
        <taxon>Nepetoideae</taxon>
        <taxon>Mentheae</taxon>
        <taxon>Salviinae</taxon>
        <taxon>Salvia</taxon>
        <taxon>Salvia subgen. Calosphace</taxon>
        <taxon>core Calosphace</taxon>
    </lineage>
</organism>
<dbReference type="Proteomes" id="UP000298416">
    <property type="component" value="Unassembled WGS sequence"/>
</dbReference>
<dbReference type="EMBL" id="PNBA02000001">
    <property type="protein sequence ID" value="KAG6436665.1"/>
    <property type="molecule type" value="Genomic_DNA"/>
</dbReference>
<evidence type="ECO:0000256" key="3">
    <source>
        <dbReference type="ARBA" id="ARBA00022917"/>
    </source>
</evidence>
<keyword evidence="1" id="KW-0547">Nucleotide-binding</keyword>
<dbReference type="GO" id="GO:0004821">
    <property type="term" value="F:histidine-tRNA ligase activity"/>
    <property type="evidence" value="ECO:0007669"/>
    <property type="project" value="TreeGrafter"/>
</dbReference>
<keyword evidence="6" id="KW-1185">Reference proteome</keyword>
<dbReference type="PANTHER" id="PTHR11476:SF10">
    <property type="entry name" value="NON-SPECIFIC SERINE_THREONINE PROTEIN KINASE"/>
    <property type="match status" value="1"/>
</dbReference>
<evidence type="ECO:0000256" key="2">
    <source>
        <dbReference type="ARBA" id="ARBA00022840"/>
    </source>
</evidence>
<dbReference type="AlphaFoldDB" id="A0A8X8YPL8"/>
<accession>A0A8X8YPL8</accession>
<dbReference type="GO" id="GO:0006427">
    <property type="term" value="P:histidyl-tRNA aminoacylation"/>
    <property type="evidence" value="ECO:0007669"/>
    <property type="project" value="TreeGrafter"/>
</dbReference>
<dbReference type="InterPro" id="IPR036621">
    <property type="entry name" value="Anticodon-bd_dom_sf"/>
</dbReference>